<feature type="domain" description="Histidine kinase" evidence="14">
    <location>
        <begin position="381"/>
        <end position="590"/>
    </location>
</feature>
<dbReference type="GO" id="GO:0000155">
    <property type="term" value="F:phosphorelay sensor kinase activity"/>
    <property type="evidence" value="ECO:0007669"/>
    <property type="project" value="InterPro"/>
</dbReference>
<accession>A0A844BFA7</accession>
<dbReference type="Gene3D" id="1.10.287.560">
    <property type="entry name" value="Histidine kinase CheA-like, homodimeric domain"/>
    <property type="match status" value="1"/>
</dbReference>
<dbReference type="PANTHER" id="PTHR43395:SF10">
    <property type="entry name" value="CHEMOTAXIS PROTEIN CHEA"/>
    <property type="match status" value="1"/>
</dbReference>
<feature type="domain" description="CheW-like" evidence="15">
    <location>
        <begin position="592"/>
        <end position="728"/>
    </location>
</feature>
<evidence type="ECO:0000256" key="9">
    <source>
        <dbReference type="ARBA" id="ARBA00022840"/>
    </source>
</evidence>
<dbReference type="Gene3D" id="1.20.120.160">
    <property type="entry name" value="HPT domain"/>
    <property type="match status" value="1"/>
</dbReference>
<dbReference type="PROSITE" id="PS50894">
    <property type="entry name" value="HPT"/>
    <property type="match status" value="1"/>
</dbReference>
<sequence length="748" mass="79950">MSRDDLKATFFAECEDLLEQLSEGSQEMIAGNADDETVNAIFRAVHSIKGAAGAFGLENLVTFAHCFETVLDRVRSGDLVPDTDALHTILRSGDMLADLVELAQADSKEIPEAMPAILDKLNELSGTEPHDTADDDVSIDMDMDAGFFGFQPIILDPIGEDEAPEPTDESGFRIRLAASSDLFRNGHDPVLLFSELAALGRVETRCDMSGLPAGDEFDPERCYLNWDITLRGPMTEAAVRDVFMFLEDLCEIEPIEEPDTTGFASAEDQEPVATVLEDLPFEDSAPVAARPAPRTAPPPEPAPAAIDLALGAGTRSAALDSAAAEPADRPKGAKAPPPVPQTTLRVDPERVDRLINTVGELIINQAVIAQKLLEMGLATNSDIMSDLDDYQYLARELQEGVMAIRAQPVKPLFQRMQRIVREAADVLGKEVALVAEGEGTEIDKTLVERLAEPLTHMIRNAVDHGIETPEKRIAAGKPALGTIRLSAAHRSGDVLIEIADDGAGLNRKRILEIAVSKGLVPGDAKLTEPEIDNLLFMAGFSTAEKVTNLSGRGVGMDVVKTAITSLGGKVTISSRPGEGTLFSISLPLTLAVMDGMVIHAAGQTLVAPLSSVLETIRPRPQDVVPYGREGRLLSIRGTYVPIVHLGNLLGFTCGDEISSDNILILIRSERSGHVALAVDEISDQRQVVVKSLEGNYGAIEGISAATILGDGRIALIIDTDAILTLAGDLGRDMALIEETQHGKTAAMG</sequence>
<dbReference type="InterPro" id="IPR037006">
    <property type="entry name" value="CheA-like_homodim_sf"/>
</dbReference>
<proteinExistence type="predicted"/>
<keyword evidence="5 12" id="KW-0597">Phosphoprotein</keyword>
<dbReference type="InterPro" id="IPR004358">
    <property type="entry name" value="Sig_transdc_His_kin-like_C"/>
</dbReference>
<protein>
    <recommendedName>
        <fullName evidence="3">Chemotaxis protein CheA</fullName>
        <ecNumber evidence="2">2.7.13.3</ecNumber>
    </recommendedName>
</protein>
<evidence type="ECO:0000256" key="13">
    <source>
        <dbReference type="SAM" id="MobiDB-lite"/>
    </source>
</evidence>
<dbReference type="InterPro" id="IPR036061">
    <property type="entry name" value="CheW-like_dom_sf"/>
</dbReference>
<evidence type="ECO:0000313" key="18">
    <source>
        <dbReference type="Proteomes" id="UP000466730"/>
    </source>
</evidence>
<feature type="region of interest" description="Disordered" evidence="13">
    <location>
        <begin position="286"/>
        <end position="305"/>
    </location>
</feature>
<dbReference type="Pfam" id="PF02895">
    <property type="entry name" value="H-kinase_dim"/>
    <property type="match status" value="1"/>
</dbReference>
<evidence type="ECO:0000256" key="11">
    <source>
        <dbReference type="ARBA" id="ARBA00035100"/>
    </source>
</evidence>
<keyword evidence="9" id="KW-0067">ATP-binding</keyword>
<evidence type="ECO:0000259" key="14">
    <source>
        <dbReference type="PROSITE" id="PS50109"/>
    </source>
</evidence>
<dbReference type="SMART" id="SM00260">
    <property type="entry name" value="CheW"/>
    <property type="match status" value="1"/>
</dbReference>
<evidence type="ECO:0000256" key="8">
    <source>
        <dbReference type="ARBA" id="ARBA00022777"/>
    </source>
</evidence>
<keyword evidence="4" id="KW-0145">Chemotaxis</keyword>
<dbReference type="InterPro" id="IPR051315">
    <property type="entry name" value="Bact_Chemotaxis_CheA"/>
</dbReference>
<name>A0A844BFA7_9RHOB</name>
<dbReference type="Pfam" id="PF02518">
    <property type="entry name" value="HATPase_c"/>
    <property type="match status" value="1"/>
</dbReference>
<evidence type="ECO:0000256" key="3">
    <source>
        <dbReference type="ARBA" id="ARBA00021495"/>
    </source>
</evidence>
<dbReference type="InterPro" id="IPR002545">
    <property type="entry name" value="CheW-lke_dom"/>
</dbReference>
<dbReference type="RefSeq" id="WP_153747362.1">
    <property type="nucleotide sequence ID" value="NZ_BAAADI010000006.1"/>
</dbReference>
<evidence type="ECO:0000256" key="12">
    <source>
        <dbReference type="PROSITE-ProRule" id="PRU00110"/>
    </source>
</evidence>
<evidence type="ECO:0000256" key="2">
    <source>
        <dbReference type="ARBA" id="ARBA00012438"/>
    </source>
</evidence>
<dbReference type="Pfam" id="PF01584">
    <property type="entry name" value="CheW"/>
    <property type="match status" value="1"/>
</dbReference>
<dbReference type="FunFam" id="3.30.565.10:FF:000016">
    <property type="entry name" value="Chemotaxis protein CheA, putative"/>
    <property type="match status" value="1"/>
</dbReference>
<evidence type="ECO:0000256" key="10">
    <source>
        <dbReference type="ARBA" id="ARBA00023012"/>
    </source>
</evidence>
<feature type="region of interest" description="Disordered" evidence="13">
    <location>
        <begin position="317"/>
        <end position="344"/>
    </location>
</feature>
<dbReference type="SUPFAM" id="SSF55874">
    <property type="entry name" value="ATPase domain of HSP90 chaperone/DNA topoisomerase II/histidine kinase"/>
    <property type="match status" value="1"/>
</dbReference>
<dbReference type="InterPro" id="IPR003594">
    <property type="entry name" value="HATPase_dom"/>
</dbReference>
<dbReference type="Proteomes" id="UP000466730">
    <property type="component" value="Unassembled WGS sequence"/>
</dbReference>
<dbReference type="Gene3D" id="2.30.30.40">
    <property type="entry name" value="SH3 Domains"/>
    <property type="match status" value="1"/>
</dbReference>
<dbReference type="SMART" id="SM01231">
    <property type="entry name" value="H-kinase_dim"/>
    <property type="match status" value="1"/>
</dbReference>
<evidence type="ECO:0000313" key="17">
    <source>
        <dbReference type="EMBL" id="MRH20045.1"/>
    </source>
</evidence>
<evidence type="ECO:0000256" key="1">
    <source>
        <dbReference type="ARBA" id="ARBA00000085"/>
    </source>
</evidence>
<dbReference type="CDD" id="cd16916">
    <property type="entry name" value="HATPase_CheA-like"/>
    <property type="match status" value="1"/>
</dbReference>
<keyword evidence="10" id="KW-0902">Two-component regulatory system</keyword>
<dbReference type="GO" id="GO:0006935">
    <property type="term" value="P:chemotaxis"/>
    <property type="evidence" value="ECO:0007669"/>
    <property type="project" value="UniProtKB-KW"/>
</dbReference>
<dbReference type="SUPFAM" id="SSF50341">
    <property type="entry name" value="CheW-like"/>
    <property type="match status" value="1"/>
</dbReference>
<dbReference type="CDD" id="cd00088">
    <property type="entry name" value="HPT"/>
    <property type="match status" value="1"/>
</dbReference>
<dbReference type="OrthoDB" id="9803176at2"/>
<keyword evidence="18" id="KW-1185">Reference proteome</keyword>
<dbReference type="PRINTS" id="PR00344">
    <property type="entry name" value="BCTRLSENSOR"/>
</dbReference>
<reference evidence="17 18" key="1">
    <citation type="submission" date="2019-11" db="EMBL/GenBank/DDBJ databases">
        <title>Draft Whole-Genome sequence of the marine photosynthetic bacterium Rhodovulum strictum DSM 11289.</title>
        <authorList>
            <person name="Kyndt J.A."/>
            <person name="Meyer T.E."/>
        </authorList>
    </citation>
    <scope>NUCLEOTIDE SEQUENCE [LARGE SCALE GENOMIC DNA]</scope>
    <source>
        <strain evidence="17 18">DSM 11289</strain>
    </source>
</reference>
<dbReference type="Pfam" id="PF01627">
    <property type="entry name" value="Hpt"/>
    <property type="match status" value="1"/>
</dbReference>
<dbReference type="InterPro" id="IPR008207">
    <property type="entry name" value="Sig_transdc_His_kin_Hpt_dom"/>
</dbReference>
<dbReference type="Gene3D" id="3.30.565.10">
    <property type="entry name" value="Histidine kinase-like ATPase, C-terminal domain"/>
    <property type="match status" value="1"/>
</dbReference>
<feature type="domain" description="HPt" evidence="16">
    <location>
        <begin position="1"/>
        <end position="103"/>
    </location>
</feature>
<dbReference type="EC" id="2.7.13.3" evidence="2"/>
<evidence type="ECO:0000256" key="5">
    <source>
        <dbReference type="ARBA" id="ARBA00022553"/>
    </source>
</evidence>
<dbReference type="AlphaFoldDB" id="A0A844BFA7"/>
<dbReference type="PROSITE" id="PS50851">
    <property type="entry name" value="CHEW"/>
    <property type="match status" value="1"/>
</dbReference>
<dbReference type="SUPFAM" id="SSF47226">
    <property type="entry name" value="Histidine-containing phosphotransfer domain, HPT domain"/>
    <property type="match status" value="1"/>
</dbReference>
<gene>
    <name evidence="17" type="ORF">GH815_03475</name>
</gene>
<evidence type="ECO:0000259" key="16">
    <source>
        <dbReference type="PROSITE" id="PS50894"/>
    </source>
</evidence>
<comment type="caution">
    <text evidence="17">The sequence shown here is derived from an EMBL/GenBank/DDBJ whole genome shotgun (WGS) entry which is preliminary data.</text>
</comment>
<feature type="modified residue" description="Phosphohistidine" evidence="12">
    <location>
        <position position="46"/>
    </location>
</feature>
<dbReference type="SMART" id="SM00073">
    <property type="entry name" value="HPT"/>
    <property type="match status" value="1"/>
</dbReference>
<dbReference type="SMART" id="SM00387">
    <property type="entry name" value="HATPase_c"/>
    <property type="match status" value="1"/>
</dbReference>
<keyword evidence="8" id="KW-0418">Kinase</keyword>
<dbReference type="SUPFAM" id="SSF47384">
    <property type="entry name" value="Homodimeric domain of signal transducing histidine kinase"/>
    <property type="match status" value="1"/>
</dbReference>
<dbReference type="PROSITE" id="PS50109">
    <property type="entry name" value="HIS_KIN"/>
    <property type="match status" value="1"/>
</dbReference>
<evidence type="ECO:0000256" key="6">
    <source>
        <dbReference type="ARBA" id="ARBA00022679"/>
    </source>
</evidence>
<dbReference type="CDD" id="cd00731">
    <property type="entry name" value="CheA_reg"/>
    <property type="match status" value="1"/>
</dbReference>
<comment type="function">
    <text evidence="11">Involved in the transmission of sensory signals from the chemoreceptors to the flagellar motors. CheA is autophosphorylated; it can transfer its phosphate group to either CheB or CheY.</text>
</comment>
<keyword evidence="6" id="KW-0808">Transferase</keyword>
<evidence type="ECO:0000259" key="15">
    <source>
        <dbReference type="PROSITE" id="PS50851"/>
    </source>
</evidence>
<evidence type="ECO:0000256" key="7">
    <source>
        <dbReference type="ARBA" id="ARBA00022741"/>
    </source>
</evidence>
<dbReference type="PANTHER" id="PTHR43395">
    <property type="entry name" value="SENSOR HISTIDINE KINASE CHEA"/>
    <property type="match status" value="1"/>
</dbReference>
<dbReference type="InterPro" id="IPR036097">
    <property type="entry name" value="HisK_dim/P_sf"/>
</dbReference>
<dbReference type="InterPro" id="IPR005467">
    <property type="entry name" value="His_kinase_dom"/>
</dbReference>
<comment type="catalytic activity">
    <reaction evidence="1">
        <text>ATP + protein L-histidine = ADP + protein N-phospho-L-histidine.</text>
        <dbReference type="EC" id="2.7.13.3"/>
    </reaction>
</comment>
<dbReference type="InterPro" id="IPR036890">
    <property type="entry name" value="HATPase_C_sf"/>
</dbReference>
<keyword evidence="7" id="KW-0547">Nucleotide-binding</keyword>
<dbReference type="InterPro" id="IPR004105">
    <property type="entry name" value="CheA-like_dim"/>
</dbReference>
<dbReference type="GO" id="GO:0005524">
    <property type="term" value="F:ATP binding"/>
    <property type="evidence" value="ECO:0007669"/>
    <property type="project" value="UniProtKB-KW"/>
</dbReference>
<dbReference type="EMBL" id="WJPO01000003">
    <property type="protein sequence ID" value="MRH20045.1"/>
    <property type="molecule type" value="Genomic_DNA"/>
</dbReference>
<organism evidence="17 18">
    <name type="scientific">Rhodovulum strictum</name>
    <dbReference type="NCBI Taxonomy" id="58314"/>
    <lineage>
        <taxon>Bacteria</taxon>
        <taxon>Pseudomonadati</taxon>
        <taxon>Pseudomonadota</taxon>
        <taxon>Alphaproteobacteria</taxon>
        <taxon>Rhodobacterales</taxon>
        <taxon>Paracoccaceae</taxon>
        <taxon>Rhodovulum</taxon>
    </lineage>
</organism>
<evidence type="ECO:0000256" key="4">
    <source>
        <dbReference type="ARBA" id="ARBA00022500"/>
    </source>
</evidence>
<dbReference type="InterPro" id="IPR036641">
    <property type="entry name" value="HPT_dom_sf"/>
</dbReference>
<dbReference type="GO" id="GO:0005737">
    <property type="term" value="C:cytoplasm"/>
    <property type="evidence" value="ECO:0007669"/>
    <property type="project" value="InterPro"/>
</dbReference>